<comment type="caution">
    <text evidence="1">The sequence shown here is derived from an EMBL/GenBank/DDBJ whole genome shotgun (WGS) entry which is preliminary data.</text>
</comment>
<accession>A0A396JT95</accession>
<organism evidence="1 2">
    <name type="scientific">Medicago truncatula</name>
    <name type="common">Barrel medic</name>
    <name type="synonym">Medicago tribuloides</name>
    <dbReference type="NCBI Taxonomy" id="3880"/>
    <lineage>
        <taxon>Eukaryota</taxon>
        <taxon>Viridiplantae</taxon>
        <taxon>Streptophyta</taxon>
        <taxon>Embryophyta</taxon>
        <taxon>Tracheophyta</taxon>
        <taxon>Spermatophyta</taxon>
        <taxon>Magnoliopsida</taxon>
        <taxon>eudicotyledons</taxon>
        <taxon>Gunneridae</taxon>
        <taxon>Pentapetalae</taxon>
        <taxon>rosids</taxon>
        <taxon>fabids</taxon>
        <taxon>Fabales</taxon>
        <taxon>Fabaceae</taxon>
        <taxon>Papilionoideae</taxon>
        <taxon>50 kb inversion clade</taxon>
        <taxon>NPAAA clade</taxon>
        <taxon>Hologalegina</taxon>
        <taxon>IRL clade</taxon>
        <taxon>Trifolieae</taxon>
        <taxon>Medicago</taxon>
    </lineage>
</organism>
<dbReference type="Gramene" id="rna3858">
    <property type="protein sequence ID" value="RHN79991.1"/>
    <property type="gene ID" value="gene3858"/>
</dbReference>
<proteinExistence type="predicted"/>
<evidence type="ECO:0000313" key="2">
    <source>
        <dbReference type="Proteomes" id="UP000265566"/>
    </source>
</evidence>
<name>A0A396JT95_MEDTR</name>
<dbReference type="AlphaFoldDB" id="A0A396JT95"/>
<protein>
    <submittedName>
        <fullName evidence="1">Uncharacterized protein</fullName>
    </submittedName>
</protein>
<dbReference type="Proteomes" id="UP000265566">
    <property type="component" value="Chromosome 1"/>
</dbReference>
<evidence type="ECO:0000313" key="1">
    <source>
        <dbReference type="EMBL" id="RHN79991.1"/>
    </source>
</evidence>
<sequence length="40" mass="4620">MPLIIVTVGTTWEQFGTYSQLLDCEQNNARKPILLEKIKK</sequence>
<gene>
    <name evidence="1" type="ORF">MtrunA17_Chr1g0183371</name>
</gene>
<dbReference type="EMBL" id="PSQE01000001">
    <property type="protein sequence ID" value="RHN79991.1"/>
    <property type="molecule type" value="Genomic_DNA"/>
</dbReference>
<reference evidence="2" key="1">
    <citation type="journal article" date="2018" name="Nat. Plants">
        <title>Whole-genome landscape of Medicago truncatula symbiotic genes.</title>
        <authorList>
            <person name="Pecrix Y."/>
            <person name="Staton S.E."/>
            <person name="Sallet E."/>
            <person name="Lelandais-Briere C."/>
            <person name="Moreau S."/>
            <person name="Carrere S."/>
            <person name="Blein T."/>
            <person name="Jardinaud M.F."/>
            <person name="Latrasse D."/>
            <person name="Zouine M."/>
            <person name="Zahm M."/>
            <person name="Kreplak J."/>
            <person name="Mayjonade B."/>
            <person name="Satge C."/>
            <person name="Perez M."/>
            <person name="Cauet S."/>
            <person name="Marande W."/>
            <person name="Chantry-Darmon C."/>
            <person name="Lopez-Roques C."/>
            <person name="Bouchez O."/>
            <person name="Berard A."/>
            <person name="Debelle F."/>
            <person name="Munos S."/>
            <person name="Bendahmane A."/>
            <person name="Berges H."/>
            <person name="Niebel A."/>
            <person name="Buitink J."/>
            <person name="Frugier F."/>
            <person name="Benhamed M."/>
            <person name="Crespi M."/>
            <person name="Gouzy J."/>
            <person name="Gamas P."/>
        </authorList>
    </citation>
    <scope>NUCLEOTIDE SEQUENCE [LARGE SCALE GENOMIC DNA]</scope>
    <source>
        <strain evidence="2">cv. Jemalong A17</strain>
    </source>
</reference>